<dbReference type="Gene3D" id="2.60.120.200">
    <property type="match status" value="1"/>
</dbReference>
<comment type="subunit">
    <text evidence="10">Homopentamer. Pentaxin (or pentraxin) have a discoid arrangement of 5 non-covalently bound subunits.</text>
</comment>
<dbReference type="GO" id="GO:0006953">
    <property type="term" value="P:acute-phase response"/>
    <property type="evidence" value="ECO:0000318"/>
    <property type="project" value="GO_Central"/>
</dbReference>
<dbReference type="GO" id="GO:0046872">
    <property type="term" value="F:metal ion binding"/>
    <property type="evidence" value="ECO:0007669"/>
    <property type="project" value="UniProtKB-KW"/>
</dbReference>
<evidence type="ECO:0000256" key="9">
    <source>
        <dbReference type="PROSITE-ProRule" id="PRU01172"/>
    </source>
</evidence>
<dbReference type="OrthoDB" id="547680at2759"/>
<dbReference type="Bgee" id="ENSOANG00000042086">
    <property type="expression patterns" value="Expressed in liver"/>
</dbReference>
<dbReference type="SMART" id="SM00159">
    <property type="entry name" value="PTX"/>
    <property type="match status" value="1"/>
</dbReference>
<dbReference type="GO" id="GO:0005615">
    <property type="term" value="C:extracellular space"/>
    <property type="evidence" value="ECO:0000318"/>
    <property type="project" value="GO_Central"/>
</dbReference>
<dbReference type="InterPro" id="IPR051005">
    <property type="entry name" value="Pentraxin_domain"/>
</dbReference>
<dbReference type="InParanoid" id="A0A6I8PEV3"/>
<evidence type="ECO:0000256" key="1">
    <source>
        <dbReference type="ARBA" id="ARBA00004613"/>
    </source>
</evidence>
<evidence type="ECO:0000256" key="10">
    <source>
        <dbReference type="RuleBase" id="RU362112"/>
    </source>
</evidence>
<dbReference type="RefSeq" id="XP_001517720.1">
    <property type="nucleotide sequence ID" value="XM_001517670.4"/>
</dbReference>
<comment type="subcellular location">
    <subcellularLocation>
        <location evidence="1 10">Secreted</location>
    </subcellularLocation>
</comment>
<evidence type="ECO:0000256" key="3">
    <source>
        <dbReference type="ARBA" id="ARBA00022723"/>
    </source>
</evidence>
<evidence type="ECO:0000313" key="12">
    <source>
        <dbReference type="Ensembl" id="ENSOANP00000050628.1"/>
    </source>
</evidence>
<dbReference type="GeneTree" id="ENSGT01100000263515"/>
<dbReference type="InterPro" id="IPR001759">
    <property type="entry name" value="PTX_dom"/>
</dbReference>
<reference evidence="12" key="3">
    <citation type="submission" date="2025-09" db="UniProtKB">
        <authorList>
            <consortium name="Ensembl"/>
        </authorList>
    </citation>
    <scope>IDENTIFICATION</scope>
    <source>
        <strain evidence="12">Glennie</strain>
    </source>
</reference>
<keyword evidence="6" id="KW-1015">Disulfide bond</keyword>
<dbReference type="GeneID" id="100087904"/>
<dbReference type="Proteomes" id="UP000002279">
    <property type="component" value="Chromosome X5"/>
</dbReference>
<keyword evidence="2" id="KW-0964">Secreted</keyword>
<reference evidence="12" key="2">
    <citation type="submission" date="2025-08" db="UniProtKB">
        <authorList>
            <consortium name="Ensembl"/>
        </authorList>
    </citation>
    <scope>IDENTIFICATION</scope>
    <source>
        <strain evidence="12">Glennie</strain>
    </source>
</reference>
<feature type="domain" description="Pentraxin (PTX)" evidence="11">
    <location>
        <begin position="25"/>
        <end position="225"/>
    </location>
</feature>
<dbReference type="AlphaFoldDB" id="A0A6I8PEV3"/>
<dbReference type="PANTHER" id="PTHR45869">
    <property type="entry name" value="C-REACTIVE PROTEIN-RELATED"/>
    <property type="match status" value="1"/>
</dbReference>
<dbReference type="CDD" id="cd00152">
    <property type="entry name" value="PTX"/>
    <property type="match status" value="1"/>
</dbReference>
<keyword evidence="4 10" id="KW-0732">Signal</keyword>
<accession>A0A6I8PEV3</accession>
<dbReference type="SUPFAM" id="SSF49899">
    <property type="entry name" value="Concanavalin A-like lectins/glucanases"/>
    <property type="match status" value="1"/>
</dbReference>
<name>A0A6I8PEV3_ORNAN</name>
<keyword evidence="5 10" id="KW-0106">Calcium</keyword>
<comment type="similarity">
    <text evidence="8 10">Belongs to the pentraxin family.</text>
</comment>
<keyword evidence="3 10" id="KW-0479">Metal-binding</keyword>
<evidence type="ECO:0000256" key="7">
    <source>
        <dbReference type="ARBA" id="ARBA00037561"/>
    </source>
</evidence>
<dbReference type="Ensembl" id="ENSOANT00000070414.1">
    <property type="protein sequence ID" value="ENSOANP00000050628.1"/>
    <property type="gene ID" value="ENSOANG00000042086.1"/>
</dbReference>
<gene>
    <name evidence="12" type="primary">LOC100087904</name>
</gene>
<organism evidence="12 13">
    <name type="scientific">Ornithorhynchus anatinus</name>
    <name type="common">Duckbill platypus</name>
    <dbReference type="NCBI Taxonomy" id="9258"/>
    <lineage>
        <taxon>Eukaryota</taxon>
        <taxon>Metazoa</taxon>
        <taxon>Chordata</taxon>
        <taxon>Craniata</taxon>
        <taxon>Vertebrata</taxon>
        <taxon>Euteleostomi</taxon>
        <taxon>Mammalia</taxon>
        <taxon>Monotremata</taxon>
        <taxon>Ornithorhynchidae</taxon>
        <taxon>Ornithorhynchus</taxon>
    </lineage>
</organism>
<evidence type="ECO:0000256" key="8">
    <source>
        <dbReference type="ARBA" id="ARBA00038102"/>
    </source>
</evidence>
<dbReference type="FunFam" id="2.60.120.200:FF:000070">
    <property type="entry name" value="Serum amyloid P-component"/>
    <property type="match status" value="1"/>
</dbReference>
<evidence type="ECO:0000256" key="6">
    <source>
        <dbReference type="ARBA" id="ARBA00023157"/>
    </source>
</evidence>
<dbReference type="GO" id="GO:0001849">
    <property type="term" value="F:complement component C1q complex binding"/>
    <property type="evidence" value="ECO:0000318"/>
    <property type="project" value="GO_Central"/>
</dbReference>
<dbReference type="PROSITE" id="PS51828">
    <property type="entry name" value="PTX_2"/>
    <property type="match status" value="1"/>
</dbReference>
<evidence type="ECO:0000256" key="5">
    <source>
        <dbReference type="ARBA" id="ARBA00022837"/>
    </source>
</evidence>
<evidence type="ECO:0000256" key="2">
    <source>
        <dbReference type="ARBA" id="ARBA00022525"/>
    </source>
</evidence>
<proteinExistence type="inferred from homology"/>
<evidence type="ECO:0000313" key="13">
    <source>
        <dbReference type="Proteomes" id="UP000002279"/>
    </source>
</evidence>
<reference evidence="12 13" key="1">
    <citation type="journal article" date="2008" name="Nature">
        <title>Genome analysis of the platypus reveals unique signatures of evolution.</title>
        <authorList>
            <person name="Warren W.C."/>
            <person name="Hillier L.W."/>
            <person name="Marshall Graves J.A."/>
            <person name="Birney E."/>
            <person name="Ponting C.P."/>
            <person name="Grutzner F."/>
            <person name="Belov K."/>
            <person name="Miller W."/>
            <person name="Clarke L."/>
            <person name="Chinwalla A.T."/>
            <person name="Yang S.P."/>
            <person name="Heger A."/>
            <person name="Locke D.P."/>
            <person name="Miethke P."/>
            <person name="Waters P.D."/>
            <person name="Veyrunes F."/>
            <person name="Fulton L."/>
            <person name="Fulton B."/>
            <person name="Graves T."/>
            <person name="Wallis J."/>
            <person name="Puente X.S."/>
            <person name="Lopez-Otin C."/>
            <person name="Ordonez G.R."/>
            <person name="Eichler E.E."/>
            <person name="Chen L."/>
            <person name="Cheng Z."/>
            <person name="Deakin J.E."/>
            <person name="Alsop A."/>
            <person name="Thompson K."/>
            <person name="Kirby P."/>
            <person name="Papenfuss A.T."/>
            <person name="Wakefield M.J."/>
            <person name="Olender T."/>
            <person name="Lancet D."/>
            <person name="Huttley G.A."/>
            <person name="Smit A.F."/>
            <person name="Pask A."/>
            <person name="Temple-Smith P."/>
            <person name="Batzer M.A."/>
            <person name="Walker J.A."/>
            <person name="Konkel M.K."/>
            <person name="Harris R.S."/>
            <person name="Whittington C.M."/>
            <person name="Wong E.S."/>
            <person name="Gemmell N.J."/>
            <person name="Buschiazzo E."/>
            <person name="Vargas Jentzsch I.M."/>
            <person name="Merkel A."/>
            <person name="Schmitz J."/>
            <person name="Zemann A."/>
            <person name="Churakov G."/>
            <person name="Kriegs J.O."/>
            <person name="Brosius J."/>
            <person name="Murchison E.P."/>
            <person name="Sachidanandam R."/>
            <person name="Smith C."/>
            <person name="Hannon G.J."/>
            <person name="Tsend-Ayush E."/>
            <person name="McMillan D."/>
            <person name="Attenborough R."/>
            <person name="Rens W."/>
            <person name="Ferguson-Smith M."/>
            <person name="Lefevre C.M."/>
            <person name="Sharp J.A."/>
            <person name="Nicholas K.R."/>
            <person name="Ray D.A."/>
            <person name="Kube M."/>
            <person name="Reinhardt R."/>
            <person name="Pringle T.H."/>
            <person name="Taylor J."/>
            <person name="Jones R.C."/>
            <person name="Nixon B."/>
            <person name="Dacheux J.L."/>
            <person name="Niwa H."/>
            <person name="Sekita Y."/>
            <person name="Huang X."/>
            <person name="Stark A."/>
            <person name="Kheradpour P."/>
            <person name="Kellis M."/>
            <person name="Flicek P."/>
            <person name="Chen Y."/>
            <person name="Webber C."/>
            <person name="Hardison R."/>
            <person name="Nelson J."/>
            <person name="Hallsworth-Pepin K."/>
            <person name="Delehaunty K."/>
            <person name="Markovic C."/>
            <person name="Minx P."/>
            <person name="Feng Y."/>
            <person name="Kremitzki C."/>
            <person name="Mitreva M."/>
            <person name="Glasscock J."/>
            <person name="Wylie T."/>
            <person name="Wohldmann P."/>
            <person name="Thiru P."/>
            <person name="Nhan M.N."/>
            <person name="Pohl C.S."/>
            <person name="Smith S.M."/>
            <person name="Hou S."/>
            <person name="Nefedov M."/>
            <person name="de Jong P.J."/>
            <person name="Renfree M.B."/>
            <person name="Mardis E.R."/>
            <person name="Wilson R.K."/>
        </authorList>
    </citation>
    <scope>NUCLEOTIDE SEQUENCE [LARGE SCALE GENOMIC DNA]</scope>
    <source>
        <strain evidence="12 13">Glennie</strain>
    </source>
</reference>
<dbReference type="GO" id="GO:0045087">
    <property type="term" value="P:innate immune response"/>
    <property type="evidence" value="ECO:0000318"/>
    <property type="project" value="GO_Central"/>
</dbReference>
<dbReference type="KEGG" id="oaa:100087904"/>
<dbReference type="Pfam" id="PF00354">
    <property type="entry name" value="Pentaxin"/>
    <property type="match status" value="1"/>
</dbReference>
<keyword evidence="13" id="KW-1185">Reference proteome</keyword>
<protein>
    <recommendedName>
        <fullName evidence="10">Pentraxin family member</fullName>
    </recommendedName>
</protein>
<comment type="cofactor">
    <cofactor evidence="10">
        <name>Ca(2+)</name>
        <dbReference type="ChEBI" id="CHEBI:29108"/>
    </cofactor>
    <text evidence="10">Binds 2 calcium ions per subunit.</text>
</comment>
<feature type="chain" id="PRO_5026377064" description="Pentraxin family member" evidence="10">
    <location>
        <begin position="18"/>
        <end position="225"/>
    </location>
</feature>
<comment type="caution">
    <text evidence="9">Lacks conserved residue(s) required for the propagation of feature annotation.</text>
</comment>
<comment type="function">
    <text evidence="7">Displays several functions associated with host defense: it promotes agglutination, bacterial capsular swelling, phagocytosis and complement fixation through its calcium-dependent binding to phosphorylcholine. Can interact with DNA and histones and may scavenge nuclear material released from damaged circulating cells.</text>
</comment>
<sequence length="225" mass="24858">MEILLPLLLLSVASSTAVQEAINLGGKVFIFPRTSSDSYVTLSPQLDKALRNLTVCLRAYSDLNRPYSLFSLATQGNSNDVLLFKEAGSAVFSVSIGGETVYYTVKETYPAPRQYCFTWESASGLVQLFLDGNPLVRKGLQKGYSVSRGARIILGQDQDSWGGGFKEKKSFVGEIGDVFMWDSVLTLDQIRAVDSGGITSPNFLNWYEMTYEEKGSVVTAPHMWY</sequence>
<dbReference type="PRINTS" id="PR00895">
    <property type="entry name" value="PENTAXIN"/>
</dbReference>
<dbReference type="InterPro" id="IPR013320">
    <property type="entry name" value="ConA-like_dom_sf"/>
</dbReference>
<evidence type="ECO:0000256" key="4">
    <source>
        <dbReference type="ARBA" id="ARBA00022729"/>
    </source>
</evidence>
<evidence type="ECO:0000259" key="11">
    <source>
        <dbReference type="PROSITE" id="PS51828"/>
    </source>
</evidence>
<dbReference type="PANTHER" id="PTHR45869:SF7">
    <property type="entry name" value="C-REACTIVE PROTEIN"/>
    <property type="match status" value="1"/>
</dbReference>
<feature type="signal peptide" evidence="10">
    <location>
        <begin position="1"/>
        <end position="17"/>
    </location>
</feature>
<dbReference type="OMA" id="NPNILDW"/>